<evidence type="ECO:0000313" key="3">
    <source>
        <dbReference type="Proteomes" id="UP000291343"/>
    </source>
</evidence>
<dbReference type="SMR" id="A0A482X8W4"/>
<evidence type="ECO:0000313" key="2">
    <source>
        <dbReference type="EMBL" id="RZF42156.1"/>
    </source>
</evidence>
<name>A0A482X8W4_LAOST</name>
<dbReference type="OrthoDB" id="74764at2759"/>
<keyword evidence="3" id="KW-1185">Reference proteome</keyword>
<evidence type="ECO:0000256" key="1">
    <source>
        <dbReference type="SAM" id="MobiDB-lite"/>
    </source>
</evidence>
<feature type="region of interest" description="Disordered" evidence="1">
    <location>
        <begin position="44"/>
        <end position="65"/>
    </location>
</feature>
<dbReference type="InterPro" id="IPR011009">
    <property type="entry name" value="Kinase-like_dom_sf"/>
</dbReference>
<dbReference type="AlphaFoldDB" id="A0A482X8W4"/>
<dbReference type="InParanoid" id="A0A482X8W4"/>
<proteinExistence type="predicted"/>
<reference evidence="2 3" key="1">
    <citation type="journal article" date="2017" name="Gigascience">
        <title>Genome sequence of the small brown planthopper, Laodelphax striatellus.</title>
        <authorList>
            <person name="Zhu J."/>
            <person name="Jiang F."/>
            <person name="Wang X."/>
            <person name="Yang P."/>
            <person name="Bao Y."/>
            <person name="Zhao W."/>
            <person name="Wang W."/>
            <person name="Lu H."/>
            <person name="Wang Q."/>
            <person name="Cui N."/>
            <person name="Li J."/>
            <person name="Chen X."/>
            <person name="Luo L."/>
            <person name="Yu J."/>
            <person name="Kang L."/>
            <person name="Cui F."/>
        </authorList>
    </citation>
    <scope>NUCLEOTIDE SEQUENCE [LARGE SCALE GENOMIC DNA]</scope>
    <source>
        <strain evidence="2">Lst14</strain>
    </source>
</reference>
<organism evidence="2 3">
    <name type="scientific">Laodelphax striatellus</name>
    <name type="common">Small brown planthopper</name>
    <name type="synonym">Delphax striatella</name>
    <dbReference type="NCBI Taxonomy" id="195883"/>
    <lineage>
        <taxon>Eukaryota</taxon>
        <taxon>Metazoa</taxon>
        <taxon>Ecdysozoa</taxon>
        <taxon>Arthropoda</taxon>
        <taxon>Hexapoda</taxon>
        <taxon>Insecta</taxon>
        <taxon>Pterygota</taxon>
        <taxon>Neoptera</taxon>
        <taxon>Paraneoptera</taxon>
        <taxon>Hemiptera</taxon>
        <taxon>Auchenorrhyncha</taxon>
        <taxon>Fulgoroidea</taxon>
        <taxon>Delphacidae</taxon>
        <taxon>Criomorphinae</taxon>
        <taxon>Laodelphax</taxon>
    </lineage>
</organism>
<dbReference type="Proteomes" id="UP000291343">
    <property type="component" value="Unassembled WGS sequence"/>
</dbReference>
<evidence type="ECO:0008006" key="4">
    <source>
        <dbReference type="Google" id="ProtNLM"/>
    </source>
</evidence>
<accession>A0A482X8W4</accession>
<protein>
    <recommendedName>
        <fullName evidence="4">Protein kinase domain-containing protein</fullName>
    </recommendedName>
</protein>
<sequence length="115" mass="12481">MHFIRAALRVDPGSRLTVQECLTHPWLTGAQVELPLNFVDDLELNGDEETDNNQEGSGEENGATFARETPPCHVAATCLSCGAATQCCQLHHTRRKSSAANSPVVEIVHDRGIIC</sequence>
<gene>
    <name evidence="2" type="ORF">LSTR_LSTR012668</name>
</gene>
<dbReference type="EMBL" id="QKKF02015350">
    <property type="protein sequence ID" value="RZF42156.1"/>
    <property type="molecule type" value="Genomic_DNA"/>
</dbReference>
<comment type="caution">
    <text evidence="2">The sequence shown here is derived from an EMBL/GenBank/DDBJ whole genome shotgun (WGS) entry which is preliminary data.</text>
</comment>
<dbReference type="SUPFAM" id="SSF56112">
    <property type="entry name" value="Protein kinase-like (PK-like)"/>
    <property type="match status" value="1"/>
</dbReference>